<dbReference type="EMBL" id="CP064791">
    <property type="protein sequence ID" value="QSG16135.1"/>
    <property type="molecule type" value="Genomic_DNA"/>
</dbReference>
<dbReference type="InterPro" id="IPR055955">
    <property type="entry name" value="DUF7533"/>
</dbReference>
<dbReference type="Proteomes" id="UP000663292">
    <property type="component" value="Chromosome"/>
</dbReference>
<protein>
    <submittedName>
        <fullName evidence="2">Putative membrane protein</fullName>
    </submittedName>
</protein>
<name>A0A897NX37_9EURY</name>
<evidence type="ECO:0000313" key="3">
    <source>
        <dbReference type="Proteomes" id="UP000663292"/>
    </source>
</evidence>
<keyword evidence="1" id="KW-0812">Transmembrane</keyword>
<keyword evidence="1" id="KW-1133">Transmembrane helix</keyword>
<feature type="transmembrane region" description="Helical" evidence="1">
    <location>
        <begin position="12"/>
        <end position="30"/>
    </location>
</feature>
<reference evidence="2 3" key="1">
    <citation type="submission" date="2020-11" db="EMBL/GenBank/DDBJ databases">
        <title>Carbohydrate-dependent, anaerobic sulfur respiration: A novel catabolism in halophilic archaea.</title>
        <authorList>
            <person name="Sorokin D.Y."/>
            <person name="Messina E."/>
            <person name="Smedile F."/>
            <person name="La Cono V."/>
            <person name="Hallsworth J.E."/>
            <person name="Yakimov M.M."/>
        </authorList>
    </citation>
    <scope>NUCLEOTIDE SEQUENCE [LARGE SCALE GENOMIC DNA]</scope>
    <source>
        <strain evidence="2 3">HSR-Est</strain>
    </source>
</reference>
<dbReference type="GeneID" id="68859256"/>
<keyword evidence="1" id="KW-0472">Membrane</keyword>
<sequence>MTASIVDTVGRMATAILVVPVVVAGASLLASGQTGTGGLLLAIAGVMVAISEYVKRPSDVPGTAAQRVAGWVAKTPEEENE</sequence>
<dbReference type="Pfam" id="PF24377">
    <property type="entry name" value="DUF7533"/>
    <property type="match status" value="1"/>
</dbReference>
<keyword evidence="3" id="KW-1185">Reference proteome</keyword>
<evidence type="ECO:0000313" key="2">
    <source>
        <dbReference type="EMBL" id="QSG16135.1"/>
    </source>
</evidence>
<proteinExistence type="predicted"/>
<accession>A0A897NX37</accession>
<dbReference type="AlphaFoldDB" id="A0A897NX37"/>
<gene>
    <name evidence="2" type="ORF">HSEST_2625</name>
</gene>
<dbReference type="RefSeq" id="WP_229121403.1">
    <property type="nucleotide sequence ID" value="NZ_CP064791.1"/>
</dbReference>
<feature type="transmembrane region" description="Helical" evidence="1">
    <location>
        <begin position="36"/>
        <end position="54"/>
    </location>
</feature>
<evidence type="ECO:0000256" key="1">
    <source>
        <dbReference type="SAM" id="Phobius"/>
    </source>
</evidence>
<organism evidence="2 3">
    <name type="scientific">Halapricum desulfuricans</name>
    <dbReference type="NCBI Taxonomy" id="2841257"/>
    <lineage>
        <taxon>Archaea</taxon>
        <taxon>Methanobacteriati</taxon>
        <taxon>Methanobacteriota</taxon>
        <taxon>Stenosarchaea group</taxon>
        <taxon>Halobacteria</taxon>
        <taxon>Halobacteriales</taxon>
        <taxon>Haloarculaceae</taxon>
        <taxon>Halapricum</taxon>
    </lineage>
</organism>